<dbReference type="InterPro" id="IPR021218">
    <property type="entry name" value="DUF2784"/>
</dbReference>
<evidence type="ECO:0000256" key="1">
    <source>
        <dbReference type="SAM" id="Phobius"/>
    </source>
</evidence>
<dbReference type="EMBL" id="UINC01005570">
    <property type="protein sequence ID" value="SVA22147.1"/>
    <property type="molecule type" value="Genomic_DNA"/>
</dbReference>
<evidence type="ECO:0008006" key="3">
    <source>
        <dbReference type="Google" id="ProtNLM"/>
    </source>
</evidence>
<dbReference type="Pfam" id="PF10861">
    <property type="entry name" value="DUF2784"/>
    <property type="match status" value="1"/>
</dbReference>
<keyword evidence="1" id="KW-0472">Membrane</keyword>
<sequence>VAGWYGLGADLVVLVHTGFVFFVVLGGVLVFRWPRVAWVHWPSVLWAVGIEWWGAVCPLTPLENWLLRQAGGAGYPGDFIQHYFLPMLYPVGLTREIQMILGAAALGLNVGVYTCLWRFRRSQNVG</sequence>
<dbReference type="AlphaFoldDB" id="A0A381U4C1"/>
<evidence type="ECO:0000313" key="2">
    <source>
        <dbReference type="EMBL" id="SVA22147.1"/>
    </source>
</evidence>
<feature type="non-terminal residue" evidence="2">
    <location>
        <position position="1"/>
    </location>
</feature>
<proteinExistence type="predicted"/>
<organism evidence="2">
    <name type="scientific">marine metagenome</name>
    <dbReference type="NCBI Taxonomy" id="408172"/>
    <lineage>
        <taxon>unclassified sequences</taxon>
        <taxon>metagenomes</taxon>
        <taxon>ecological metagenomes</taxon>
    </lineage>
</organism>
<accession>A0A381U4C1</accession>
<protein>
    <recommendedName>
        <fullName evidence="3">DUF2784 domain-containing protein</fullName>
    </recommendedName>
</protein>
<reference evidence="2" key="1">
    <citation type="submission" date="2018-05" db="EMBL/GenBank/DDBJ databases">
        <authorList>
            <person name="Lanie J.A."/>
            <person name="Ng W.-L."/>
            <person name="Kazmierczak K.M."/>
            <person name="Andrzejewski T.M."/>
            <person name="Davidsen T.M."/>
            <person name="Wayne K.J."/>
            <person name="Tettelin H."/>
            <person name="Glass J.I."/>
            <person name="Rusch D."/>
            <person name="Podicherti R."/>
            <person name="Tsui H.-C.T."/>
            <person name="Winkler M.E."/>
        </authorList>
    </citation>
    <scope>NUCLEOTIDE SEQUENCE</scope>
</reference>
<feature type="transmembrane region" description="Helical" evidence="1">
    <location>
        <begin position="97"/>
        <end position="119"/>
    </location>
</feature>
<keyword evidence="1" id="KW-1133">Transmembrane helix</keyword>
<gene>
    <name evidence="2" type="ORF">METZ01_LOCUS75001</name>
</gene>
<keyword evidence="1" id="KW-0812">Transmembrane</keyword>
<name>A0A381U4C1_9ZZZZ</name>
<feature type="transmembrane region" description="Helical" evidence="1">
    <location>
        <begin position="12"/>
        <end position="31"/>
    </location>
</feature>